<name>A0A179FZJ6_METCM</name>
<organism evidence="1 2">
    <name type="scientific">Pochonia chlamydosporia 170</name>
    <dbReference type="NCBI Taxonomy" id="1380566"/>
    <lineage>
        <taxon>Eukaryota</taxon>
        <taxon>Fungi</taxon>
        <taxon>Dikarya</taxon>
        <taxon>Ascomycota</taxon>
        <taxon>Pezizomycotina</taxon>
        <taxon>Sordariomycetes</taxon>
        <taxon>Hypocreomycetidae</taxon>
        <taxon>Hypocreales</taxon>
        <taxon>Clavicipitaceae</taxon>
        <taxon>Pochonia</taxon>
    </lineage>
</organism>
<sequence>MVISRMTLVHIAKGGRLATLLPHKWTRRCFCNSWIHAGKLSIVMLVYSVLQHWMCSTMCAMLIAVLSVLEQEQAQDLLFEASGDEIDQQYGVWAVVLNEPCIASVQLAANSPYHIQV</sequence>
<comment type="caution">
    <text evidence="1">The sequence shown here is derived from an EMBL/GenBank/DDBJ whole genome shotgun (WGS) entry which is preliminary data.</text>
</comment>
<dbReference type="RefSeq" id="XP_018147632.2">
    <property type="nucleotide sequence ID" value="XM_018282949.2"/>
</dbReference>
<protein>
    <submittedName>
        <fullName evidence="1">Uncharacterized protein</fullName>
    </submittedName>
</protein>
<dbReference type="KEGG" id="pchm:VFPPC_03450"/>
<keyword evidence="2" id="KW-1185">Reference proteome</keyword>
<dbReference type="EMBL" id="LSBJ02000002">
    <property type="protein sequence ID" value="OAQ71095.2"/>
    <property type="molecule type" value="Genomic_DNA"/>
</dbReference>
<evidence type="ECO:0000313" key="2">
    <source>
        <dbReference type="Proteomes" id="UP000078397"/>
    </source>
</evidence>
<dbReference type="Proteomes" id="UP000078397">
    <property type="component" value="Unassembled WGS sequence"/>
</dbReference>
<gene>
    <name evidence="1" type="ORF">VFPPC_03450</name>
</gene>
<accession>A0A179FZJ6</accession>
<reference evidence="1 2" key="1">
    <citation type="journal article" date="2016" name="PLoS Pathog.">
        <title>Biosynthesis of antibiotic leucinostatins in bio-control fungus Purpureocillium lilacinum and their inhibition on phytophthora revealed by genome mining.</title>
        <authorList>
            <person name="Wang G."/>
            <person name="Liu Z."/>
            <person name="Lin R."/>
            <person name="Li E."/>
            <person name="Mao Z."/>
            <person name="Ling J."/>
            <person name="Yang Y."/>
            <person name="Yin W.B."/>
            <person name="Xie B."/>
        </authorList>
    </citation>
    <scope>NUCLEOTIDE SEQUENCE [LARGE SCALE GENOMIC DNA]</scope>
    <source>
        <strain evidence="1">170</strain>
    </source>
</reference>
<evidence type="ECO:0000313" key="1">
    <source>
        <dbReference type="EMBL" id="OAQ71095.2"/>
    </source>
</evidence>
<proteinExistence type="predicted"/>
<dbReference type="AlphaFoldDB" id="A0A179FZJ6"/>
<dbReference type="GeneID" id="28846943"/>